<proteinExistence type="predicted"/>
<organism evidence="2 3">
    <name type="scientific">Clostridium paraputrificum</name>
    <dbReference type="NCBI Taxonomy" id="29363"/>
    <lineage>
        <taxon>Bacteria</taxon>
        <taxon>Bacillati</taxon>
        <taxon>Bacillota</taxon>
        <taxon>Clostridia</taxon>
        <taxon>Eubacteriales</taxon>
        <taxon>Clostridiaceae</taxon>
        <taxon>Clostridium</taxon>
    </lineage>
</organism>
<feature type="domain" description="HD" evidence="1">
    <location>
        <begin position="44"/>
        <end position="112"/>
    </location>
</feature>
<sequence>MRKGDFIYTGKEVEFYPLDPREEEILIEDIGHALSLICRGNGHTNHFYSVAQHSINCAKEAKVRGYSNRVQLACLLHDGSEAYLSDITRPVKKELKEYLIIEDKLQNAIYKKYGIGDLTKEELNLIKSVDDSMLKYEMKYLMNFHEIIGEDLVGNYSLEFVLMSEVEKEFLELFNEIKIYV</sequence>
<dbReference type="GO" id="GO:0016787">
    <property type="term" value="F:hydrolase activity"/>
    <property type="evidence" value="ECO:0007669"/>
    <property type="project" value="UniProtKB-KW"/>
</dbReference>
<dbReference type="RefSeq" id="WP_049176988.1">
    <property type="nucleotide sequence ID" value="NZ_CABHIH010000001.1"/>
</dbReference>
<gene>
    <name evidence="2" type="ORF">CP373A1_15325</name>
</gene>
<dbReference type="InterPro" id="IPR006674">
    <property type="entry name" value="HD_domain"/>
</dbReference>
<name>A0A1B8RL73_9CLOT</name>
<reference evidence="2 3" key="1">
    <citation type="submission" date="2016-06" db="EMBL/GenBank/DDBJ databases">
        <authorList>
            <person name="Kjaerup R.B."/>
            <person name="Dalgaard T.S."/>
            <person name="Juul-Madsen H.R."/>
        </authorList>
    </citation>
    <scope>NUCLEOTIDE SEQUENCE [LARGE SCALE GENOMIC DNA]</scope>
    <source>
        <strain evidence="2 3">373-A1</strain>
    </source>
</reference>
<dbReference type="AlphaFoldDB" id="A0A1B8RL73"/>
<keyword evidence="3" id="KW-1185">Reference proteome</keyword>
<dbReference type="Pfam" id="PF13023">
    <property type="entry name" value="HD_3"/>
    <property type="match status" value="1"/>
</dbReference>
<comment type="caution">
    <text evidence="2">The sequence shown here is derived from an EMBL/GenBank/DDBJ whole genome shotgun (WGS) entry which is preliminary data.</text>
</comment>
<dbReference type="Gene3D" id="1.10.3210.10">
    <property type="entry name" value="Hypothetical protein af1432"/>
    <property type="match status" value="1"/>
</dbReference>
<dbReference type="eggNOG" id="COG1896">
    <property type="taxonomic scope" value="Bacteria"/>
</dbReference>
<evidence type="ECO:0000259" key="1">
    <source>
        <dbReference type="Pfam" id="PF13023"/>
    </source>
</evidence>
<keyword evidence="2" id="KW-0378">Hydrolase</keyword>
<dbReference type="OrthoDB" id="1099791at2"/>
<accession>A0A1B8RL73</accession>
<dbReference type="EMBL" id="MAPZ01000030">
    <property type="protein sequence ID" value="OBY09565.1"/>
    <property type="molecule type" value="Genomic_DNA"/>
</dbReference>
<protein>
    <submittedName>
        <fullName evidence="2">Phosphohydrolase</fullName>
    </submittedName>
</protein>
<dbReference type="SUPFAM" id="SSF109604">
    <property type="entry name" value="HD-domain/PDEase-like"/>
    <property type="match status" value="1"/>
</dbReference>
<evidence type="ECO:0000313" key="2">
    <source>
        <dbReference type="EMBL" id="OBY09565.1"/>
    </source>
</evidence>
<dbReference type="Proteomes" id="UP000092714">
    <property type="component" value="Unassembled WGS sequence"/>
</dbReference>
<evidence type="ECO:0000313" key="3">
    <source>
        <dbReference type="Proteomes" id="UP000092714"/>
    </source>
</evidence>